<feature type="compositionally biased region" description="Basic and acidic residues" evidence="1">
    <location>
        <begin position="204"/>
        <end position="215"/>
    </location>
</feature>
<dbReference type="OrthoDB" id="1002461at2759"/>
<proteinExistence type="predicted"/>
<reference evidence="2 3" key="1">
    <citation type="journal article" date="2021" name="bioRxiv">
        <title>The Gossypium anomalum genome as a resource for cotton improvement and evolutionary analysis of hybrid incompatibility.</title>
        <authorList>
            <person name="Grover C.E."/>
            <person name="Yuan D."/>
            <person name="Arick M.A."/>
            <person name="Miller E.R."/>
            <person name="Hu G."/>
            <person name="Peterson D.G."/>
            <person name="Wendel J.F."/>
            <person name="Udall J.A."/>
        </authorList>
    </citation>
    <scope>NUCLEOTIDE SEQUENCE [LARGE SCALE GENOMIC DNA]</scope>
    <source>
        <strain evidence="2">JFW-Udall</strain>
        <tissue evidence="2">Leaf</tissue>
    </source>
</reference>
<dbReference type="Proteomes" id="UP000701853">
    <property type="component" value="Chromosome 11"/>
</dbReference>
<protein>
    <submittedName>
        <fullName evidence="2">Uncharacterized protein</fullName>
    </submittedName>
</protein>
<dbReference type="EMBL" id="JAHUZN010000011">
    <property type="protein sequence ID" value="KAG8478888.1"/>
    <property type="molecule type" value="Genomic_DNA"/>
</dbReference>
<organism evidence="2 3">
    <name type="scientific">Gossypium anomalum</name>
    <dbReference type="NCBI Taxonomy" id="47600"/>
    <lineage>
        <taxon>Eukaryota</taxon>
        <taxon>Viridiplantae</taxon>
        <taxon>Streptophyta</taxon>
        <taxon>Embryophyta</taxon>
        <taxon>Tracheophyta</taxon>
        <taxon>Spermatophyta</taxon>
        <taxon>Magnoliopsida</taxon>
        <taxon>eudicotyledons</taxon>
        <taxon>Gunneridae</taxon>
        <taxon>Pentapetalae</taxon>
        <taxon>rosids</taxon>
        <taxon>malvids</taxon>
        <taxon>Malvales</taxon>
        <taxon>Malvaceae</taxon>
        <taxon>Malvoideae</taxon>
        <taxon>Gossypium</taxon>
    </lineage>
</organism>
<dbReference type="AlphaFoldDB" id="A0A8J5Y6S5"/>
<sequence length="239" mass="26455">MVVDASANSALLSKSYNKAYEINERIASNNYQWPTNRATSGRRVAGIHEVDTLTSLTCQVSPISSMLKNLTTNGSNSFAAQPPHQFESIACVYCEEGHLFEECPSNLESVYYMGNQNQNRGRQGLNNYAQPRLTQLPSFSQQVHNPVQAEPSNSLENLLKAYMAKNDALIQSQAATLKNLENQMGQLATELKNRPKCALPSDTENPRNPRKEHCKALTLRSGKTVEPNTIEAEKEPADA</sequence>
<comment type="caution">
    <text evidence="2">The sequence shown here is derived from an EMBL/GenBank/DDBJ whole genome shotgun (WGS) entry which is preliminary data.</text>
</comment>
<evidence type="ECO:0000256" key="1">
    <source>
        <dbReference type="SAM" id="MobiDB-lite"/>
    </source>
</evidence>
<evidence type="ECO:0000313" key="2">
    <source>
        <dbReference type="EMBL" id="KAG8478888.1"/>
    </source>
</evidence>
<feature type="region of interest" description="Disordered" evidence="1">
    <location>
        <begin position="197"/>
        <end position="239"/>
    </location>
</feature>
<keyword evidence="3" id="KW-1185">Reference proteome</keyword>
<name>A0A8J5Y6S5_9ROSI</name>
<evidence type="ECO:0000313" key="3">
    <source>
        <dbReference type="Proteomes" id="UP000701853"/>
    </source>
</evidence>
<gene>
    <name evidence="2" type="ORF">CXB51_028742</name>
</gene>
<accession>A0A8J5Y6S5</accession>